<evidence type="ECO:0000259" key="2">
    <source>
        <dbReference type="Pfam" id="PF13477"/>
    </source>
</evidence>
<evidence type="ECO:0000259" key="1">
    <source>
        <dbReference type="Pfam" id="PF00534"/>
    </source>
</evidence>
<evidence type="ECO:0000313" key="4">
    <source>
        <dbReference type="Proteomes" id="UP001598114"/>
    </source>
</evidence>
<dbReference type="EC" id="2.4.-.-" evidence="3"/>
<keyword evidence="3" id="KW-0808">Transferase</keyword>
<organism evidence="3 4">
    <name type="scientific">Aquirufa echingensis</name>
    <dbReference type="NCBI Taxonomy" id="3096516"/>
    <lineage>
        <taxon>Bacteria</taxon>
        <taxon>Pseudomonadati</taxon>
        <taxon>Bacteroidota</taxon>
        <taxon>Cytophagia</taxon>
        <taxon>Cytophagales</taxon>
        <taxon>Flectobacillaceae</taxon>
        <taxon>Aquirufa</taxon>
    </lineage>
</organism>
<dbReference type="InterPro" id="IPR001296">
    <property type="entry name" value="Glyco_trans_1"/>
</dbReference>
<evidence type="ECO:0000313" key="3">
    <source>
        <dbReference type="EMBL" id="MFD3275458.1"/>
    </source>
</evidence>
<dbReference type="InterPro" id="IPR028098">
    <property type="entry name" value="Glyco_trans_4-like_N"/>
</dbReference>
<dbReference type="EMBL" id="JBBKYA010000002">
    <property type="protein sequence ID" value="MFD3275458.1"/>
    <property type="molecule type" value="Genomic_DNA"/>
</dbReference>
<feature type="domain" description="Glycosyltransferase subfamily 4-like N-terminal" evidence="2">
    <location>
        <begin position="16"/>
        <end position="146"/>
    </location>
</feature>
<dbReference type="GO" id="GO:0016757">
    <property type="term" value="F:glycosyltransferase activity"/>
    <property type="evidence" value="ECO:0007669"/>
    <property type="project" value="UniProtKB-KW"/>
</dbReference>
<feature type="domain" description="Glycosyl transferase family 1" evidence="1">
    <location>
        <begin position="192"/>
        <end position="366"/>
    </location>
</feature>
<dbReference type="Gene3D" id="3.40.50.2000">
    <property type="entry name" value="Glycogen Phosphorylase B"/>
    <property type="match status" value="2"/>
</dbReference>
<comment type="caution">
    <text evidence="3">The sequence shown here is derived from an EMBL/GenBank/DDBJ whole genome shotgun (WGS) entry which is preliminary data.</text>
</comment>
<dbReference type="Pfam" id="PF13477">
    <property type="entry name" value="Glyco_trans_4_2"/>
    <property type="match status" value="1"/>
</dbReference>
<dbReference type="PANTHER" id="PTHR12526">
    <property type="entry name" value="GLYCOSYLTRANSFERASE"/>
    <property type="match status" value="1"/>
</dbReference>
<gene>
    <name evidence="3" type="ORF">SKC38_04360</name>
</gene>
<accession>A0ABW6CX21</accession>
<name>A0ABW6CX21_9BACT</name>
<dbReference type="PANTHER" id="PTHR12526:SF630">
    <property type="entry name" value="GLYCOSYLTRANSFERASE"/>
    <property type="match status" value="1"/>
</dbReference>
<keyword evidence="4" id="KW-1185">Reference proteome</keyword>
<dbReference type="Pfam" id="PF00534">
    <property type="entry name" value="Glycos_transf_1"/>
    <property type="match status" value="1"/>
</dbReference>
<protein>
    <submittedName>
        <fullName evidence="3">Glycosyltransferase</fullName>
        <ecNumber evidence="3">2.4.-.-</ecNumber>
    </submittedName>
</protein>
<dbReference type="Proteomes" id="UP001598114">
    <property type="component" value="Unassembled WGS sequence"/>
</dbReference>
<sequence>MKLLFVITDLGSFNNFLIELALSFSENTENELHVICSKDKVINVGGNNYSFKQNVFFHFVDIPRGFSFIKLVNASYKIRKIINRVNPDLVHIHFTTSAFPTLLFKSSKVTYWSTFHGLGMNSTAGMKSLIFSIVEMFCFIKSDKIFVLNSVDFNLVDSFSFLKSKVVKLKSLGVGCNIEKFDPFKSGQAFIENFQNAHSISDTHTIITYTGRFVSFKGFDLVIRIFKKLILKYPGKYKLILIGGEDLIHSTGLTPDENVFLETSSDIINVGFISDVHNYLALTDLFLFPSKKEGLPVCIIESLAMGVPVITFDTRGSNEIVVNDYNGKLIVPDNNPSVEVNEFVNQIEAIVNDKSLNSLLKNNALKDRFKYSRQNFINESLQDYKSFHEQN</sequence>
<keyword evidence="3" id="KW-0328">Glycosyltransferase</keyword>
<reference evidence="3 4" key="1">
    <citation type="submission" date="2024-03" db="EMBL/GenBank/DDBJ databases">
        <title>Aquirufa genome sequencing.</title>
        <authorList>
            <person name="Pitt A."/>
            <person name="Hahn M.W."/>
        </authorList>
    </citation>
    <scope>NUCLEOTIDE SEQUENCE [LARGE SCALE GENOMIC DNA]</scope>
    <source>
        <strain evidence="3 4">PLAD-142S6K</strain>
    </source>
</reference>
<dbReference type="SUPFAM" id="SSF53756">
    <property type="entry name" value="UDP-Glycosyltransferase/glycogen phosphorylase"/>
    <property type="match status" value="1"/>
</dbReference>
<proteinExistence type="predicted"/>
<dbReference type="RefSeq" id="WP_377975413.1">
    <property type="nucleotide sequence ID" value="NZ_JBBKYA010000002.1"/>
</dbReference>